<organism evidence="1 2">
    <name type="scientific">Leminorella grimontii</name>
    <dbReference type="NCBI Taxonomy" id="82981"/>
    <lineage>
        <taxon>Bacteria</taxon>
        <taxon>Pseudomonadati</taxon>
        <taxon>Pseudomonadota</taxon>
        <taxon>Gammaproteobacteria</taxon>
        <taxon>Enterobacterales</taxon>
        <taxon>Budviciaceae</taxon>
        <taxon>Leminorella</taxon>
    </lineage>
</organism>
<protein>
    <submittedName>
        <fullName evidence="1">Uncharacterized protein</fullName>
    </submittedName>
</protein>
<keyword evidence="2" id="KW-1185">Reference proteome</keyword>
<dbReference type="RefSeq" id="WP_027276017.1">
    <property type="nucleotide sequence ID" value="NZ_BRLH01000001.1"/>
</dbReference>
<gene>
    <name evidence="1" type="ORF">SOASR030_01700</name>
</gene>
<name>A0AAV5MW42_9GAMM</name>
<evidence type="ECO:0000313" key="2">
    <source>
        <dbReference type="Proteomes" id="UP001058124"/>
    </source>
</evidence>
<proteinExistence type="predicted"/>
<accession>A0AAV5MW42</accession>
<comment type="caution">
    <text evidence="1">The sequence shown here is derived from an EMBL/GenBank/DDBJ whole genome shotgun (WGS) entry which is preliminary data.</text>
</comment>
<reference evidence="1" key="1">
    <citation type="submission" date="2022-06" db="EMBL/GenBank/DDBJ databases">
        <title>Draft genome sequences of Leminorella grimontii str. JCM5902.</title>
        <authorList>
            <person name="Wakabayashi Y."/>
            <person name="Kojima K."/>
        </authorList>
    </citation>
    <scope>NUCLEOTIDE SEQUENCE</scope>
    <source>
        <strain evidence="1">JCM 5902</strain>
    </source>
</reference>
<sequence length="70" mass="7680">MVNEFSRLIKPKPAAPKFDAKKAKQLAGLLSKSKHVTIDGLDYILPRCGTVPFIMKIIEELNGKKGQAGE</sequence>
<dbReference type="AlphaFoldDB" id="A0AAV5MW42"/>
<evidence type="ECO:0000313" key="1">
    <source>
        <dbReference type="EMBL" id="GKX54058.1"/>
    </source>
</evidence>
<dbReference type="Proteomes" id="UP001058124">
    <property type="component" value="Unassembled WGS sequence"/>
</dbReference>
<dbReference type="EMBL" id="BRLH01000001">
    <property type="protein sequence ID" value="GKX54058.1"/>
    <property type="molecule type" value="Genomic_DNA"/>
</dbReference>